<dbReference type="GO" id="GO:0005524">
    <property type="term" value="F:ATP binding"/>
    <property type="evidence" value="ECO:0007669"/>
    <property type="project" value="UniProtKB-UniRule"/>
</dbReference>
<feature type="region of interest" description="Disordered" evidence="5">
    <location>
        <begin position="1"/>
        <end position="22"/>
    </location>
</feature>
<keyword evidence="1 4" id="KW-0175">Coiled coil</keyword>
<feature type="coiled-coil region" evidence="4">
    <location>
        <begin position="595"/>
        <end position="724"/>
    </location>
</feature>
<dbReference type="InterPro" id="IPR027417">
    <property type="entry name" value="P-loop_NTPase"/>
</dbReference>
<keyword evidence="3" id="KW-0067">ATP-binding</keyword>
<dbReference type="PANTHER" id="PTHR47968:SF75">
    <property type="entry name" value="CENTROMERE-ASSOCIATED PROTEIN E"/>
    <property type="match status" value="1"/>
</dbReference>
<evidence type="ECO:0000256" key="2">
    <source>
        <dbReference type="ARBA" id="ARBA00023175"/>
    </source>
</evidence>
<gene>
    <name evidence="7" type="ORF">MSP1401_LOCUS12098</name>
</gene>
<reference evidence="7" key="1">
    <citation type="submission" date="2021-01" db="EMBL/GenBank/DDBJ databases">
        <authorList>
            <person name="Corre E."/>
            <person name="Pelletier E."/>
            <person name="Niang G."/>
            <person name="Scheremetjew M."/>
            <person name="Finn R."/>
            <person name="Kale V."/>
            <person name="Holt S."/>
            <person name="Cochrane G."/>
            <person name="Meng A."/>
            <person name="Brown T."/>
            <person name="Cohen L."/>
        </authorList>
    </citation>
    <scope>NUCLEOTIDE SEQUENCE</scope>
    <source>
        <strain evidence="7">CCAC1681</strain>
    </source>
</reference>
<feature type="binding site" evidence="3">
    <location>
        <begin position="4"/>
        <end position="11"/>
    </location>
    <ligand>
        <name>ATP</name>
        <dbReference type="ChEBI" id="CHEBI:30616"/>
    </ligand>
</feature>
<name>A0A7S0DDN1_MICPS</name>
<dbReference type="PANTHER" id="PTHR47968">
    <property type="entry name" value="CENTROMERE PROTEIN E"/>
    <property type="match status" value="1"/>
</dbReference>
<evidence type="ECO:0000256" key="4">
    <source>
        <dbReference type="SAM" id="Coils"/>
    </source>
</evidence>
<feature type="region of interest" description="Disordered" evidence="5">
    <location>
        <begin position="475"/>
        <end position="525"/>
    </location>
</feature>
<evidence type="ECO:0000259" key="6">
    <source>
        <dbReference type="PROSITE" id="PS50067"/>
    </source>
</evidence>
<keyword evidence="2 3" id="KW-0505">Motor protein</keyword>
<dbReference type="InterPro" id="IPR027640">
    <property type="entry name" value="Kinesin-like_fam"/>
</dbReference>
<feature type="domain" description="Kinesin motor" evidence="6">
    <location>
        <begin position="1"/>
        <end position="275"/>
    </location>
</feature>
<organism evidence="7">
    <name type="scientific">Micromonas pusilla</name>
    <name type="common">Picoplanktonic green alga</name>
    <name type="synonym">Chromulina pusilla</name>
    <dbReference type="NCBI Taxonomy" id="38833"/>
    <lineage>
        <taxon>Eukaryota</taxon>
        <taxon>Viridiplantae</taxon>
        <taxon>Chlorophyta</taxon>
        <taxon>Mamiellophyceae</taxon>
        <taxon>Mamiellales</taxon>
        <taxon>Mamiellaceae</taxon>
        <taxon>Micromonas</taxon>
    </lineage>
</organism>
<protein>
    <recommendedName>
        <fullName evidence="6">Kinesin motor domain-containing protein</fullName>
    </recommendedName>
</protein>
<accession>A0A7S0DDN1</accession>
<dbReference type="PROSITE" id="PS50067">
    <property type="entry name" value="KINESIN_MOTOR_2"/>
    <property type="match status" value="1"/>
</dbReference>
<keyword evidence="3" id="KW-0547">Nucleotide-binding</keyword>
<proteinExistence type="inferred from homology"/>
<dbReference type="AlphaFoldDB" id="A0A7S0DDN1"/>
<dbReference type="PRINTS" id="PR00380">
    <property type="entry name" value="KINESINHEAVY"/>
</dbReference>
<feature type="region of interest" description="Disordered" evidence="5">
    <location>
        <begin position="69"/>
        <end position="100"/>
    </location>
</feature>
<dbReference type="InterPro" id="IPR001752">
    <property type="entry name" value="Kinesin_motor_dom"/>
</dbReference>
<dbReference type="InterPro" id="IPR036961">
    <property type="entry name" value="Kinesin_motor_dom_sf"/>
</dbReference>
<dbReference type="EMBL" id="HBEN01014498">
    <property type="protein sequence ID" value="CAD8451257.1"/>
    <property type="molecule type" value="Transcribed_RNA"/>
</dbReference>
<evidence type="ECO:0000256" key="3">
    <source>
        <dbReference type="PROSITE-ProRule" id="PRU00283"/>
    </source>
</evidence>
<comment type="similarity">
    <text evidence="3">Belongs to the TRAFAC class myosin-kinesin ATPase superfamily. Kinesin family.</text>
</comment>
<dbReference type="Pfam" id="PF00225">
    <property type="entry name" value="Kinesin"/>
    <property type="match status" value="1"/>
</dbReference>
<dbReference type="SMART" id="SM00129">
    <property type="entry name" value="KISc"/>
    <property type="match status" value="1"/>
</dbReference>
<evidence type="ECO:0000256" key="5">
    <source>
        <dbReference type="SAM" id="MobiDB-lite"/>
    </source>
</evidence>
<sequence>MAYGQTGSGKTHSMLNLPDRGQTEDAGLMPRLAVDLFTRIAADWGNIYEVQIAMVQIYNESAMDLLSKSSDRTNHRGSPPGPLSNPALKATQRRPADGGGWELSECTWIRCTSPEYLLECFRRGQKGLVYAETMMNKHSSRSHCVLQLQVNRVPRLDSAAVAEGTGKVELVQQRGLLTVVDMAGSERVKKTQSRGVRFNEATNINTSLLTFGNVVHALAKKSAHVPYRDSMLTKLLESSLSGLSRTALLVCVAPEQKHAQETSTSLEFASRCMRVEAKPRVRSAAVEVDPATLARELADGSTFSAMEVLNRQMVSSKLELDREKEQRAEKEEQLSDTIKRERKERAHTETVMRVRIKKLEAEVSLLREQLDDARREARESKDELTRAFESVAAGKEKCDAQLARCEALEQELDAERSVTRDALKRAEASAEEELRELLRRTKEEQATIQARLNAEIERERASRKEIEASLRAELERERQERAAKENMLRETMDREKAEREETEQQLRDALDRERSERATSEDALRASLEREIKERADAEEKLQLRVTELETELASVKLQLSDAKRESMDMDRKLSCARGDIAEVEDRFVAQGERIAALTSELEETREAARRAAEDAKASAAAKEKLVQELETKLLESAAAEQAATTCVDEQKEQVTALTSELEEAREAVRRALQDADASADAEERILRRVHELEIKCQESVARADASDAAREAFEDELSQLRAEWHDDLVELERASVTTSKEAEATARQRLASGISVTKRGRNGKMYRRMVRCNLDTDILEWAPIGDFRKMSIKGAHIQWTNDGSSFMIRGPKRDLEVEVTDRVVASWGRALHRRLPAVTGKKQLTPLRLVLGKPTQPGGFQSGWDESFPLSPASTAAATADAAAKKKLELAYSAGAGLRR</sequence>
<dbReference type="Gene3D" id="3.40.850.10">
    <property type="entry name" value="Kinesin motor domain"/>
    <property type="match status" value="1"/>
</dbReference>
<dbReference type="GO" id="GO:0008017">
    <property type="term" value="F:microtubule binding"/>
    <property type="evidence" value="ECO:0007669"/>
    <property type="project" value="InterPro"/>
</dbReference>
<dbReference type="GO" id="GO:0003777">
    <property type="term" value="F:microtubule motor activity"/>
    <property type="evidence" value="ECO:0007669"/>
    <property type="project" value="InterPro"/>
</dbReference>
<dbReference type="SUPFAM" id="SSF52540">
    <property type="entry name" value="P-loop containing nucleoside triphosphate hydrolases"/>
    <property type="match status" value="1"/>
</dbReference>
<dbReference type="GO" id="GO:0007018">
    <property type="term" value="P:microtubule-based movement"/>
    <property type="evidence" value="ECO:0007669"/>
    <property type="project" value="InterPro"/>
</dbReference>
<evidence type="ECO:0000256" key="1">
    <source>
        <dbReference type="ARBA" id="ARBA00023054"/>
    </source>
</evidence>
<evidence type="ECO:0000313" key="7">
    <source>
        <dbReference type="EMBL" id="CAD8451257.1"/>
    </source>
</evidence>